<dbReference type="PROSITE" id="PS50110">
    <property type="entry name" value="RESPONSE_REGULATORY"/>
    <property type="match status" value="1"/>
</dbReference>
<comment type="caution">
    <text evidence="3">The sequence shown here is derived from an EMBL/GenBank/DDBJ whole genome shotgun (WGS) entry which is preliminary data.</text>
</comment>
<gene>
    <name evidence="3" type="ORF">EV669_10336</name>
</gene>
<sequence length="230" mass="25349">MTVNFAELRVLVVDDQMLVRTLLGQALRTMGFRPDSVLQAVDGSTALRTLDVKTVDIVLCDIEMQPLNGLDLLKELRCGKTMNPPNLPFVFLSGHAERQNVLIAAQLHADGFIVKPPKPADVEKAIETALGRPRPEIDPFHYYSVATGTEHDRRFYGEAIRAAAFDGQPWQALPLAQIKPGALLAHDLISQSGHLLLPAGSRLTATQLRALRDFREHYGVQSVDVADEPQ</sequence>
<dbReference type="PANTHER" id="PTHR43228">
    <property type="entry name" value="TWO-COMPONENT RESPONSE REGULATOR"/>
    <property type="match status" value="1"/>
</dbReference>
<dbReference type="SUPFAM" id="SSF52172">
    <property type="entry name" value="CheY-like"/>
    <property type="match status" value="1"/>
</dbReference>
<proteinExistence type="predicted"/>
<organism evidence="3 4">
    <name type="scientific">Gulbenkiania mobilis</name>
    <dbReference type="NCBI Taxonomy" id="397457"/>
    <lineage>
        <taxon>Bacteria</taxon>
        <taxon>Pseudomonadati</taxon>
        <taxon>Pseudomonadota</taxon>
        <taxon>Betaproteobacteria</taxon>
        <taxon>Neisseriales</taxon>
        <taxon>Chromobacteriaceae</taxon>
        <taxon>Gulbenkiania</taxon>
    </lineage>
</organism>
<evidence type="ECO:0000313" key="4">
    <source>
        <dbReference type="Proteomes" id="UP000294801"/>
    </source>
</evidence>
<protein>
    <submittedName>
        <fullName evidence="3">Response regulator receiver domain-containing protein</fullName>
    </submittedName>
</protein>
<dbReference type="InterPro" id="IPR052048">
    <property type="entry name" value="ST_Response_Regulator"/>
</dbReference>
<name>A0ABY2CXC4_GULMO</name>
<keyword evidence="4" id="KW-1185">Reference proteome</keyword>
<dbReference type="EMBL" id="SMDA01000003">
    <property type="protein sequence ID" value="TCW32122.1"/>
    <property type="molecule type" value="Genomic_DNA"/>
</dbReference>
<dbReference type="RefSeq" id="WP_132098064.1">
    <property type="nucleotide sequence ID" value="NZ_SMDA01000003.1"/>
</dbReference>
<feature type="domain" description="Response regulatory" evidence="2">
    <location>
        <begin position="9"/>
        <end position="130"/>
    </location>
</feature>
<dbReference type="InterPro" id="IPR011006">
    <property type="entry name" value="CheY-like_superfamily"/>
</dbReference>
<dbReference type="CDD" id="cd00156">
    <property type="entry name" value="REC"/>
    <property type="match status" value="1"/>
</dbReference>
<dbReference type="Proteomes" id="UP000294801">
    <property type="component" value="Unassembled WGS sequence"/>
</dbReference>
<evidence type="ECO:0000313" key="3">
    <source>
        <dbReference type="EMBL" id="TCW32122.1"/>
    </source>
</evidence>
<evidence type="ECO:0000256" key="1">
    <source>
        <dbReference type="PROSITE-ProRule" id="PRU00169"/>
    </source>
</evidence>
<dbReference type="Gene3D" id="3.40.50.2300">
    <property type="match status" value="1"/>
</dbReference>
<reference evidence="3 4" key="1">
    <citation type="submission" date="2019-03" db="EMBL/GenBank/DDBJ databases">
        <title>Genomic Encyclopedia of Type Strains, Phase IV (KMG-IV): sequencing the most valuable type-strain genomes for metagenomic binning, comparative biology and taxonomic classification.</title>
        <authorList>
            <person name="Goeker M."/>
        </authorList>
    </citation>
    <scope>NUCLEOTIDE SEQUENCE [LARGE SCALE GENOMIC DNA]</scope>
    <source>
        <strain evidence="3 4">DSM 18507</strain>
    </source>
</reference>
<feature type="modified residue" description="4-aspartylphosphate" evidence="1">
    <location>
        <position position="61"/>
    </location>
</feature>
<dbReference type="SMART" id="SM00448">
    <property type="entry name" value="REC"/>
    <property type="match status" value="1"/>
</dbReference>
<dbReference type="PANTHER" id="PTHR43228:SF1">
    <property type="entry name" value="TWO-COMPONENT RESPONSE REGULATOR ARR22"/>
    <property type="match status" value="1"/>
</dbReference>
<dbReference type="InterPro" id="IPR001789">
    <property type="entry name" value="Sig_transdc_resp-reg_receiver"/>
</dbReference>
<evidence type="ECO:0000259" key="2">
    <source>
        <dbReference type="PROSITE" id="PS50110"/>
    </source>
</evidence>
<accession>A0ABY2CXC4</accession>
<dbReference type="Pfam" id="PF00072">
    <property type="entry name" value="Response_reg"/>
    <property type="match status" value="1"/>
</dbReference>
<keyword evidence="1" id="KW-0597">Phosphoprotein</keyword>